<comment type="caution">
    <text evidence="2">The sequence shown here is derived from an EMBL/GenBank/DDBJ whole genome shotgun (WGS) entry which is preliminary data.</text>
</comment>
<reference evidence="2 3" key="2">
    <citation type="submission" date="2020-07" db="EMBL/GenBank/DDBJ databases">
        <title>Bacterial metabolism rescues the inhibition of intestinal drug absorption by food and drug additives.</title>
        <authorList>
            <person name="Zou L."/>
            <person name="Spanogiannopoulos P."/>
            <person name="Chien H.-C."/>
            <person name="Pieper L.M."/>
            <person name="Cai W."/>
            <person name="Khuri N."/>
            <person name="Pottel J."/>
            <person name="Vora B."/>
            <person name="Ni Z."/>
            <person name="Tsakalozou E."/>
            <person name="Zhang W."/>
            <person name="Shoichet B.K."/>
            <person name="Giacomini K.M."/>
            <person name="Turnbaugh P.J."/>
        </authorList>
    </citation>
    <scope>NUCLEOTIDE SEQUENCE [LARGE SCALE GENOMIC DNA]</scope>
    <source>
        <strain evidence="2 3">F22</strain>
    </source>
</reference>
<dbReference type="PROSITE" id="PS51831">
    <property type="entry name" value="HD"/>
    <property type="match status" value="1"/>
</dbReference>
<dbReference type="OrthoDB" id="247014at2"/>
<dbReference type="PANTHER" id="PTHR40517">
    <property type="entry name" value="METAL-DEPENDENT PHOSPHOHYDROLASE, HD SUPERFAMILY-RELATED"/>
    <property type="match status" value="1"/>
</dbReference>
<name>A0A849Y320_9FIRM</name>
<dbReference type="Gene3D" id="1.10.3210.10">
    <property type="entry name" value="Hypothetical protein af1432"/>
    <property type="match status" value="1"/>
</dbReference>
<sequence length="225" mass="25478">MKEAIEYLKYKEIVKNKEINAYLEKGNANLGQLGFTDHSQAHCVQVAHQAGKILERFGYSEHEVELVKIAGYMHDIGNAINRTHHAEYGALLANDLLKDTDMSLEDRITVMSAIGNHDESTGDPEDVISAALIIADKTDVRRSRVRQKEQSAFDIHDRVNYAVTDSKLKIAKDRSVIALNLQIDENICSMYDYFEIFLERMMLCRKSAEVLGTTFKLTVNGRKVL</sequence>
<organism evidence="2 3">
    <name type="scientific">Coprococcus comes</name>
    <dbReference type="NCBI Taxonomy" id="410072"/>
    <lineage>
        <taxon>Bacteria</taxon>
        <taxon>Bacillati</taxon>
        <taxon>Bacillota</taxon>
        <taxon>Clostridia</taxon>
        <taxon>Lachnospirales</taxon>
        <taxon>Lachnospiraceae</taxon>
        <taxon>Coprococcus</taxon>
    </lineage>
</organism>
<feature type="domain" description="HD" evidence="1">
    <location>
        <begin position="39"/>
        <end position="141"/>
    </location>
</feature>
<dbReference type="Pfam" id="PF01966">
    <property type="entry name" value="HD"/>
    <property type="match status" value="1"/>
</dbReference>
<evidence type="ECO:0000313" key="2">
    <source>
        <dbReference type="EMBL" id="NUN86979.1"/>
    </source>
</evidence>
<evidence type="ECO:0000259" key="1">
    <source>
        <dbReference type="PROSITE" id="PS51831"/>
    </source>
</evidence>
<dbReference type="NCBIfam" id="TIGR00277">
    <property type="entry name" value="HDIG"/>
    <property type="match status" value="1"/>
</dbReference>
<dbReference type="InterPro" id="IPR006674">
    <property type="entry name" value="HD_domain"/>
</dbReference>
<dbReference type="PANTHER" id="PTHR40517:SF1">
    <property type="entry name" value="METAL-DEPENDENT PHOSPHOHYDROLASE, HD SUPERFAMILY-RELATED"/>
    <property type="match status" value="1"/>
</dbReference>
<dbReference type="AlphaFoldDB" id="A0A849Y320"/>
<reference evidence="2 3" key="1">
    <citation type="submission" date="2020-04" db="EMBL/GenBank/DDBJ databases">
        <authorList>
            <person name="Pieper L."/>
        </authorList>
    </citation>
    <scope>NUCLEOTIDE SEQUENCE [LARGE SCALE GENOMIC DNA]</scope>
    <source>
        <strain evidence="2 3">F22</strain>
    </source>
</reference>
<evidence type="ECO:0000313" key="3">
    <source>
        <dbReference type="Proteomes" id="UP000554488"/>
    </source>
</evidence>
<dbReference type="EMBL" id="JABWDC010000038">
    <property type="protein sequence ID" value="NUN86979.1"/>
    <property type="molecule type" value="Genomic_DNA"/>
</dbReference>
<dbReference type="RefSeq" id="WP_055155521.1">
    <property type="nucleotide sequence ID" value="NZ_BSCI01000001.1"/>
</dbReference>
<dbReference type="CDD" id="cd00077">
    <property type="entry name" value="HDc"/>
    <property type="match status" value="1"/>
</dbReference>
<dbReference type="Proteomes" id="UP000554488">
    <property type="component" value="Unassembled WGS sequence"/>
</dbReference>
<gene>
    <name evidence="2" type="ORF">HUU93_10290</name>
</gene>
<dbReference type="InterPro" id="IPR003607">
    <property type="entry name" value="HD/PDEase_dom"/>
</dbReference>
<protein>
    <submittedName>
        <fullName evidence="2">HD domain-containing protein</fullName>
    </submittedName>
</protein>
<dbReference type="InterPro" id="IPR006675">
    <property type="entry name" value="HDIG_dom"/>
</dbReference>
<dbReference type="InterPro" id="IPR039967">
    <property type="entry name" value="MJ1020-like"/>
</dbReference>
<accession>A0A849Y320</accession>
<dbReference type="SUPFAM" id="SSF109604">
    <property type="entry name" value="HD-domain/PDEase-like"/>
    <property type="match status" value="1"/>
</dbReference>
<proteinExistence type="predicted"/>
<dbReference type="SMART" id="SM00471">
    <property type="entry name" value="HDc"/>
    <property type="match status" value="1"/>
</dbReference>